<reference evidence="4 5" key="1">
    <citation type="journal article" date="2023" name="Insect Mol. Biol.">
        <title>Genome sequencing provides insights into the evolution of gene families encoding plant cell wall-degrading enzymes in longhorned beetles.</title>
        <authorList>
            <person name="Shin N.R."/>
            <person name="Okamura Y."/>
            <person name="Kirsch R."/>
            <person name="Pauchet Y."/>
        </authorList>
    </citation>
    <scope>NUCLEOTIDE SEQUENCE [LARGE SCALE GENOMIC DNA]</scope>
    <source>
        <strain evidence="4">EAD_L_NR</strain>
    </source>
</reference>
<name>A0AAV8VQX9_9CUCU</name>
<feature type="domain" description="Cilia- and flagella-associated protein 61 N-terminal" evidence="2">
    <location>
        <begin position="14"/>
        <end position="268"/>
    </location>
</feature>
<dbReference type="InterPro" id="IPR038884">
    <property type="entry name" value="CFAP61"/>
</dbReference>
<gene>
    <name evidence="4" type="ORF">NQ315_000187</name>
</gene>
<accession>A0AAV8VQX9</accession>
<dbReference type="SUPFAM" id="SSF51905">
    <property type="entry name" value="FAD/NAD(P)-binding domain"/>
    <property type="match status" value="1"/>
</dbReference>
<sequence>MKSSRKTVLSPHDVKRVTKDDIPELKKLKDATFTSDLFGDVDIETLINHSFLCLKVEDENESIAGALVLATYPNVPSVPSWEWTAWLENLYGLEQVNSRNSLWIHYAAWDPRYHLLFFRPIVQYLFKVKHFLQYLLMVLPPGMHKVDFLVHLGTIVLPLDCVNPKSSQVVYIIQKQNFTIKYKIRRAVEEDNDDLIPLIETNSKRLKELYGSYYIAELLTRHKDTGRQIIVAEYKGIAVAVLILNQIINSKVLNEEFELVPFNGLKKPHPDDTDFGMDVLYLSIEQANRIEETDEVVTQIVEKKSLEASQGTLSTEDMLRHASADSSEDYSLVFTTGSLFIFQDDDKDDNKDPGGSNASSDSLIPAPLMDEYLKIVKRHGANQSEDNQSGADSTRTKLAQKIPKFLGEDSAFCLEVAAAHPDHEAGLIMLFESAFECFPDREYLVMSMPCTVPMKKLSSFFSRIAPRPDGAFPYEVFVMHKNTMLTKIKVEPARSRHEQQIRRLLATIPNQYYIQHQFEAYRQSPNNPYSAYVMLSGDQVVAFALLTEENDVNFLQRNYDLASVVTMGMYKSGTHGLLETLVLSPIFEVHAKFFLRELHRLSDFSILYYKHLAFYSGGLRDRPLLNILPYLFPIMPRSLCDYEEELAKQQKDASATTLQDETEPFTLYISVMPLCSIHKYTVNNRIVIIGSNHTALSFVESLILTQDIRAPVLFNNVTLVGIQGFNNLKALKKVRDSFTILKNFNDSKRMDMISLRTYVNLMQGKLHKIDRKEQVVILQDNTFLPYDLLFLMTGEQFKKPERSENPENVFLVNNAIDANRALAKLKEVMTLERDPDYIIVVYGHFLQAYVTLFGLLNFGVPGSHIVFVEPFPYSMEIEKRHRHNVSIFNDPDIDGAVMDRIMAEGIEVYSSYYFIDWEMDPSVNIITSVKFEAKHHMLEVPCTAMFFFNNKGISTRLYKVITEAGLVFDGRLIIDTNCQTNDPKIFGAGALTKYSRRFYASKMTHKYFNREEIGYRLGQQIRHMLIPEEYRSLEVKKPSWNIQTDRGDCLVPRYSKPIMRYCRLPGGLYYLSIVKPGRPTPLETAINLESYGQVLVTGTCKNLDRQGFFRLHLNSYRRVETISCLSKFPIDIKSLWCLWGKHEKLLNNLQMRFEMGMISDLYEYFREPWAYAIYHDKFDALLEELNILMTSTMASYSGTSGFSLISAVIDAYKDNNWKPLSQEMMDSLTDNFNNEPYPKLLETKVLDFIRDNLDSLPVYAHPIVVKSILEGFNKSPLFTY</sequence>
<feature type="domain" description="CFAP61 dimerisation" evidence="3">
    <location>
        <begin position="1052"/>
        <end position="1173"/>
    </location>
</feature>
<dbReference type="Proteomes" id="UP001159042">
    <property type="component" value="Unassembled WGS sequence"/>
</dbReference>
<dbReference type="InterPro" id="IPR032151">
    <property type="entry name" value="CFAP61_N"/>
</dbReference>
<evidence type="ECO:0000313" key="4">
    <source>
        <dbReference type="EMBL" id="KAJ8916545.1"/>
    </source>
</evidence>
<evidence type="ECO:0000259" key="3">
    <source>
        <dbReference type="Pfam" id="PF23150"/>
    </source>
</evidence>
<comment type="caution">
    <text evidence="4">The sequence shown here is derived from an EMBL/GenBank/DDBJ whole genome shotgun (WGS) entry which is preliminary data.</text>
</comment>
<proteinExistence type="predicted"/>
<dbReference type="Pfam" id="PF23150">
    <property type="entry name" value="CFAP61_dimer"/>
    <property type="match status" value="1"/>
</dbReference>
<dbReference type="EMBL" id="JANEYG010000041">
    <property type="protein sequence ID" value="KAJ8916545.1"/>
    <property type="molecule type" value="Genomic_DNA"/>
</dbReference>
<dbReference type="InterPro" id="IPR036188">
    <property type="entry name" value="FAD/NAD-bd_sf"/>
</dbReference>
<evidence type="ECO:0000259" key="2">
    <source>
        <dbReference type="Pfam" id="PF16092"/>
    </source>
</evidence>
<evidence type="ECO:0000313" key="5">
    <source>
        <dbReference type="Proteomes" id="UP001159042"/>
    </source>
</evidence>
<dbReference type="InterPro" id="IPR056299">
    <property type="entry name" value="CFAP61_dimer"/>
</dbReference>
<keyword evidence="5" id="KW-1185">Reference proteome</keyword>
<dbReference type="PANTHER" id="PTHR21178:SF8">
    <property type="entry name" value="CILIA- AND FLAGELLA-ASSOCIATED PROTEIN 61"/>
    <property type="match status" value="1"/>
</dbReference>
<evidence type="ECO:0008006" key="6">
    <source>
        <dbReference type="Google" id="ProtNLM"/>
    </source>
</evidence>
<dbReference type="Gene3D" id="3.50.50.60">
    <property type="entry name" value="FAD/NAD(P)-binding domain"/>
    <property type="match status" value="2"/>
</dbReference>
<feature type="region of interest" description="Disordered" evidence="1">
    <location>
        <begin position="345"/>
        <end position="364"/>
    </location>
</feature>
<dbReference type="AlphaFoldDB" id="A0AAV8VQX9"/>
<dbReference type="Pfam" id="PF16092">
    <property type="entry name" value="CFAP61_N"/>
    <property type="match status" value="1"/>
</dbReference>
<protein>
    <recommendedName>
        <fullName evidence="6">Cilia- and flagella-associated protein 61 N-terminal domain-containing protein</fullName>
    </recommendedName>
</protein>
<evidence type="ECO:0000256" key="1">
    <source>
        <dbReference type="SAM" id="MobiDB-lite"/>
    </source>
</evidence>
<dbReference type="PANTHER" id="PTHR21178">
    <property type="entry name" value="CILIA- AND FLAGELLA-ASSOCIATED PROTEIN 61"/>
    <property type="match status" value="1"/>
</dbReference>
<organism evidence="4 5">
    <name type="scientific">Exocentrus adspersus</name>
    <dbReference type="NCBI Taxonomy" id="1586481"/>
    <lineage>
        <taxon>Eukaryota</taxon>
        <taxon>Metazoa</taxon>
        <taxon>Ecdysozoa</taxon>
        <taxon>Arthropoda</taxon>
        <taxon>Hexapoda</taxon>
        <taxon>Insecta</taxon>
        <taxon>Pterygota</taxon>
        <taxon>Neoptera</taxon>
        <taxon>Endopterygota</taxon>
        <taxon>Coleoptera</taxon>
        <taxon>Polyphaga</taxon>
        <taxon>Cucujiformia</taxon>
        <taxon>Chrysomeloidea</taxon>
        <taxon>Cerambycidae</taxon>
        <taxon>Lamiinae</taxon>
        <taxon>Acanthocinini</taxon>
        <taxon>Exocentrus</taxon>
    </lineage>
</organism>